<dbReference type="EMBL" id="CAJOBJ010002834">
    <property type="protein sequence ID" value="CAF3942388.1"/>
    <property type="molecule type" value="Genomic_DNA"/>
</dbReference>
<organism evidence="3 4">
    <name type="scientific">Rotaria magnacalcarata</name>
    <dbReference type="NCBI Taxonomy" id="392030"/>
    <lineage>
        <taxon>Eukaryota</taxon>
        <taxon>Metazoa</taxon>
        <taxon>Spiralia</taxon>
        <taxon>Gnathifera</taxon>
        <taxon>Rotifera</taxon>
        <taxon>Eurotatoria</taxon>
        <taxon>Bdelloidea</taxon>
        <taxon>Philodinida</taxon>
        <taxon>Philodinidae</taxon>
        <taxon>Rotaria</taxon>
    </lineage>
</organism>
<comment type="caution">
    <text evidence="3">The sequence shown here is derived from an EMBL/GenBank/DDBJ whole genome shotgun (WGS) entry which is preliminary data.</text>
</comment>
<feature type="region of interest" description="Disordered" evidence="1">
    <location>
        <begin position="678"/>
        <end position="709"/>
    </location>
</feature>
<feature type="region of interest" description="Disordered" evidence="1">
    <location>
        <begin position="599"/>
        <end position="629"/>
    </location>
</feature>
<feature type="compositionally biased region" description="Polar residues" evidence="1">
    <location>
        <begin position="689"/>
        <end position="709"/>
    </location>
</feature>
<sequence length="709" mass="78436">MPFGLIIWFVAFAFTYGKHFNGGSITWAPVDPYDNGSSVDITITQSYSWTYPYVQCQDNVPMSTSTFSDANTNLSCVVDCSSDGGYSSAPIDILTNCTSASSSLSMMTSEATKTKTLSSGAHFYISYTGQAWIALNDPPEENLQWSLVTHIDLRTRPDGFINASPVAKFVSPQYTFVNKTMKIDIPVSDANAGDDVRCRWATYTTGYRRRRRHSYEEENRINHEYTVHRYKIKNGNEEIMGSRKKRWNCGCEYNDPCSFASCTVAFCLGLKCTNTCCDIVVTTNTTTKATSSTTTTTDTTTTQETIGTLRSTSSFPIRQAIDECSDICYPGNLPNDTTLSNCTITFTGPKAGVWYAIAIQVEDFLDSTSMTPMSSVPVQILIYVQPEPKCSSAPLIFPLDRCLEVQIGISINFNLSMMNLCNETVSKLADIVVSSDITGMTHDNLTNSPNASISFVTFAWTPQTNQIGYQKLCIIVFTTENLQSDQYCVTFTVKNSSDLCVTTTTTTTTSATTITTATLTTTTAIQVPALTSMRDSEEHRTSSAIPTQKFRRINIEQLHKNENLNEITDNADCESVNDVDYDDNTQNVQHSKVTITRIPNWNESSQNSSITRQQDGSLSASSIKSSNSDQIKVTKISRYSSTLSQPIRTLSVEKISINSFDRTSMELEQPIRLRSNDSSLDANIEEQKSNGVTITKLPQKSNTFKSSPS</sequence>
<reference evidence="3" key="1">
    <citation type="submission" date="2021-02" db="EMBL/GenBank/DDBJ databases">
        <authorList>
            <person name="Nowell W R."/>
        </authorList>
    </citation>
    <scope>NUCLEOTIDE SEQUENCE</scope>
</reference>
<proteinExistence type="predicted"/>
<evidence type="ECO:0000256" key="1">
    <source>
        <dbReference type="SAM" id="MobiDB-lite"/>
    </source>
</evidence>
<gene>
    <name evidence="3" type="ORF">GIL414_LOCUS8654</name>
</gene>
<evidence type="ECO:0000313" key="3">
    <source>
        <dbReference type="EMBL" id="CAF3942388.1"/>
    </source>
</evidence>
<evidence type="ECO:0000256" key="2">
    <source>
        <dbReference type="SAM" id="SignalP"/>
    </source>
</evidence>
<feature type="compositionally biased region" description="Low complexity" evidence="1">
    <location>
        <begin position="617"/>
        <end position="628"/>
    </location>
</feature>
<accession>A0A8S2MFW9</accession>
<name>A0A8S2MFW9_9BILA</name>
<feature type="chain" id="PRO_5035741023" evidence="2">
    <location>
        <begin position="18"/>
        <end position="709"/>
    </location>
</feature>
<dbReference type="AlphaFoldDB" id="A0A8S2MFW9"/>
<evidence type="ECO:0000313" key="4">
    <source>
        <dbReference type="Proteomes" id="UP000681720"/>
    </source>
</evidence>
<keyword evidence="2" id="KW-0732">Signal</keyword>
<protein>
    <submittedName>
        <fullName evidence="3">Uncharacterized protein</fullName>
    </submittedName>
</protein>
<feature type="signal peptide" evidence="2">
    <location>
        <begin position="1"/>
        <end position="17"/>
    </location>
</feature>
<dbReference type="Proteomes" id="UP000681720">
    <property type="component" value="Unassembled WGS sequence"/>
</dbReference>
<feature type="compositionally biased region" description="Polar residues" evidence="1">
    <location>
        <begin position="599"/>
        <end position="616"/>
    </location>
</feature>